<dbReference type="Proteomes" id="UP001166784">
    <property type="component" value="Unassembled WGS sequence"/>
</dbReference>
<dbReference type="SFLD" id="SFLDG01082">
    <property type="entry name" value="B12-binding_domain_containing"/>
    <property type="match status" value="1"/>
</dbReference>
<accession>A0ABS9SZ96</accession>
<reference evidence="8" key="1">
    <citation type="submission" date="2022-03" db="EMBL/GenBank/DDBJ databases">
        <authorList>
            <person name="Santos J.D.N."/>
            <person name="Kallscheuer N."/>
            <person name="Jogler C."/>
            <person name="Lage O.M."/>
        </authorList>
    </citation>
    <scope>NUCLEOTIDE SEQUENCE</scope>
    <source>
        <strain evidence="8">M600PL45_2</strain>
    </source>
</reference>
<evidence type="ECO:0000256" key="3">
    <source>
        <dbReference type="ARBA" id="ARBA00022723"/>
    </source>
</evidence>
<comment type="caution">
    <text evidence="8">The sequence shown here is derived from an EMBL/GenBank/DDBJ whole genome shotgun (WGS) entry which is preliminary data.</text>
</comment>
<keyword evidence="2" id="KW-0949">S-adenosyl-L-methionine</keyword>
<evidence type="ECO:0000256" key="2">
    <source>
        <dbReference type="ARBA" id="ARBA00022691"/>
    </source>
</evidence>
<evidence type="ECO:0000256" key="1">
    <source>
        <dbReference type="ARBA" id="ARBA00001966"/>
    </source>
</evidence>
<feature type="domain" description="B12-binding" evidence="6">
    <location>
        <begin position="152"/>
        <end position="237"/>
    </location>
</feature>
<sequence>MHRSTSGRAWLAFPPLVDTNFGSFYPSTAVLAAYLEAAGVDCVQADLNEEFALWLLERTRDTDGRPPGVGQDTMAGAAARWLARSHDSVFDEQGRHDFGPESEYGYLVRLLAGPFLVDPDESVLGPVDRERPVVAAYEEFYAAAGIADRVPEDTSLIGISVPMGPQLLPALLLAERIKATGTAAPVVLGGPALSLMSTGDLGRLLRAHPAVDCVVRFDGEQPLLELVEQAAAGRWDPGSVAGVSHLSADGPLHNDPVAGPNLNSLPVPSYPREALSQLASPTLAVTQARGCYWGKCDYCDFIELYDGSPPFRGRHPGPFLDELAELVGRFGKSRFTFITESIPPAFARRVCRGMLERGLDITWSSFAMVDRRFDRELLELMARSGCEFLVVGMETTITRVLKLVHKSADREENLRFLADARDVGLPLIVNLIPDLPTTTYEEALTALDDVAAYADSLRSVSVFPFEATRSSNVGRFPERFGLQVDDGGGASGQAQYALNHLRNTDPAMTPGERAEVHRRYRQFADSVNSRDYRTARRLGHDPDDALRFAVEELDLLEVDGALLCTNMRTRERVRVPAKAAAILRPYVHGSAFTRRQLAVRAGESAAERLLGNLRKAGMLVDASTGAEHDVRV</sequence>
<proteinExistence type="predicted"/>
<dbReference type="Pfam" id="PF04055">
    <property type="entry name" value="Radical_SAM"/>
    <property type="match status" value="1"/>
</dbReference>
<evidence type="ECO:0000256" key="4">
    <source>
        <dbReference type="ARBA" id="ARBA00023004"/>
    </source>
</evidence>
<dbReference type="InterPro" id="IPR007197">
    <property type="entry name" value="rSAM"/>
</dbReference>
<dbReference type="Gene3D" id="3.80.30.20">
    <property type="entry name" value="tm_1862 like domain"/>
    <property type="match status" value="1"/>
</dbReference>
<keyword evidence="9" id="KW-1185">Reference proteome</keyword>
<comment type="cofactor">
    <cofactor evidence="1">
        <name>[4Fe-4S] cluster</name>
        <dbReference type="ChEBI" id="CHEBI:49883"/>
    </cofactor>
</comment>
<name>A0ABS9SZ96_9ACTN</name>
<gene>
    <name evidence="8" type="ORF">MMA15_14715</name>
</gene>
<dbReference type="PANTHER" id="PTHR43409:SF16">
    <property type="entry name" value="SLR0320 PROTEIN"/>
    <property type="match status" value="1"/>
</dbReference>
<evidence type="ECO:0000313" key="8">
    <source>
        <dbReference type="EMBL" id="MCH6161600.1"/>
    </source>
</evidence>
<dbReference type="InterPro" id="IPR023404">
    <property type="entry name" value="rSAM_horseshoe"/>
</dbReference>
<keyword evidence="4" id="KW-0408">Iron</keyword>
<evidence type="ECO:0000259" key="7">
    <source>
        <dbReference type="PROSITE" id="PS51918"/>
    </source>
</evidence>
<dbReference type="PANTHER" id="PTHR43409">
    <property type="entry name" value="ANAEROBIC MAGNESIUM-PROTOPORPHYRIN IX MONOMETHYL ESTER CYCLASE-RELATED"/>
    <property type="match status" value="1"/>
</dbReference>
<dbReference type="PROSITE" id="PS51918">
    <property type="entry name" value="RADICAL_SAM"/>
    <property type="match status" value="1"/>
</dbReference>
<dbReference type="PROSITE" id="PS51332">
    <property type="entry name" value="B12_BINDING"/>
    <property type="match status" value="1"/>
</dbReference>
<keyword evidence="5" id="KW-0411">Iron-sulfur</keyword>
<dbReference type="SUPFAM" id="SSF102114">
    <property type="entry name" value="Radical SAM enzymes"/>
    <property type="match status" value="1"/>
</dbReference>
<evidence type="ECO:0000313" key="9">
    <source>
        <dbReference type="Proteomes" id="UP001166784"/>
    </source>
</evidence>
<dbReference type="Gene3D" id="3.40.50.280">
    <property type="entry name" value="Cobalamin-binding domain"/>
    <property type="match status" value="1"/>
</dbReference>
<dbReference type="SFLD" id="SFLDS00029">
    <property type="entry name" value="Radical_SAM"/>
    <property type="match status" value="1"/>
</dbReference>
<feature type="domain" description="Radical SAM core" evidence="7">
    <location>
        <begin position="277"/>
        <end position="507"/>
    </location>
</feature>
<organism evidence="8 9">
    <name type="scientific">Streptomyces marispadix</name>
    <dbReference type="NCBI Taxonomy" id="2922868"/>
    <lineage>
        <taxon>Bacteria</taxon>
        <taxon>Bacillati</taxon>
        <taxon>Actinomycetota</taxon>
        <taxon>Actinomycetes</taxon>
        <taxon>Kitasatosporales</taxon>
        <taxon>Streptomycetaceae</taxon>
        <taxon>Streptomyces</taxon>
    </lineage>
</organism>
<dbReference type="SMART" id="SM00729">
    <property type="entry name" value="Elp3"/>
    <property type="match status" value="1"/>
</dbReference>
<dbReference type="InterPro" id="IPR006158">
    <property type="entry name" value="Cobalamin-bd"/>
</dbReference>
<protein>
    <submittedName>
        <fullName evidence="8">Radical SAM protein</fullName>
    </submittedName>
</protein>
<evidence type="ECO:0000259" key="6">
    <source>
        <dbReference type="PROSITE" id="PS51332"/>
    </source>
</evidence>
<keyword evidence="3" id="KW-0479">Metal-binding</keyword>
<dbReference type="InterPro" id="IPR051198">
    <property type="entry name" value="BchE-like"/>
</dbReference>
<dbReference type="InterPro" id="IPR006638">
    <property type="entry name" value="Elp3/MiaA/NifB-like_rSAM"/>
</dbReference>
<dbReference type="RefSeq" id="WP_241060138.1">
    <property type="nucleotide sequence ID" value="NZ_JAKWJU010000002.1"/>
</dbReference>
<dbReference type="EMBL" id="JAKWJU010000002">
    <property type="protein sequence ID" value="MCH6161600.1"/>
    <property type="molecule type" value="Genomic_DNA"/>
</dbReference>
<dbReference type="InterPro" id="IPR058240">
    <property type="entry name" value="rSAM_sf"/>
</dbReference>
<reference evidence="8" key="2">
    <citation type="journal article" date="2023" name="Int. J. Syst. Evol. Microbiol.">
        <title>Streptomyces marispadix sp. nov., isolated from marine beach sediment of the Northern Coast of Portugal.</title>
        <authorList>
            <person name="dos Santos J.D.N."/>
            <person name="Vitorino I.R."/>
            <person name="Kallscheuer N."/>
            <person name="Srivastava A."/>
            <person name="Krautwurst S."/>
            <person name="Marz M."/>
            <person name="Jogler C."/>
            <person name="Lobo Da Cunha A."/>
            <person name="Catita J."/>
            <person name="Goncalves H."/>
            <person name="Gonzalez I."/>
            <person name="Reyes F."/>
            <person name="Lage O.M."/>
        </authorList>
    </citation>
    <scope>NUCLEOTIDE SEQUENCE</scope>
    <source>
        <strain evidence="8">M600PL45_2</strain>
    </source>
</reference>
<evidence type="ECO:0000256" key="5">
    <source>
        <dbReference type="ARBA" id="ARBA00023014"/>
    </source>
</evidence>